<evidence type="ECO:0000256" key="2">
    <source>
        <dbReference type="ARBA" id="ARBA00022603"/>
    </source>
</evidence>
<sequence>MSNGSNKTFNRDQQFGHAEYWDERYKDSDGSAPTHEWLLSFVDLEPFLKTNLFDVPGLRSQDDPHPLVLHLGSGDSTIPIDLSRLGYTSQICADFSPTVVCLMREQHASFPGIEWRLLDLRDMQGIPPNSIDVAFDKSTLDAMIYGSPWSPPPEVKKNTGAYLQEVHRVLKPTGRFLCITFRQPHFMKPLLSQGGLFDLDMKVLNERGSFNYYGYISRKKSRSLSPTTSTSTSSSTSAPASTPPAIPISGVSDDAGAQEE</sequence>
<comment type="similarity">
    <text evidence="1">Belongs to the methyltransferase superfamily.</text>
</comment>
<evidence type="ECO:0000256" key="3">
    <source>
        <dbReference type="ARBA" id="ARBA00022679"/>
    </source>
</evidence>
<dbReference type="CDD" id="cd02440">
    <property type="entry name" value="AdoMet_MTases"/>
    <property type="match status" value="1"/>
</dbReference>
<feature type="compositionally biased region" description="Low complexity" evidence="4">
    <location>
        <begin position="225"/>
        <end position="240"/>
    </location>
</feature>
<evidence type="ECO:0000313" key="6">
    <source>
        <dbReference type="EMBL" id="KAK4213135.1"/>
    </source>
</evidence>
<dbReference type="InterPro" id="IPR051419">
    <property type="entry name" value="Lys/N-term_MeTrsfase_sf"/>
</dbReference>
<keyword evidence="7" id="KW-1185">Reference proteome</keyword>
<dbReference type="PANTHER" id="PTHR12176">
    <property type="entry name" value="SAM-DEPENDENT METHYLTRANSFERASE SUPERFAMILY PROTEIN"/>
    <property type="match status" value="1"/>
</dbReference>
<organism evidence="6 7">
    <name type="scientific">Rhypophila decipiens</name>
    <dbReference type="NCBI Taxonomy" id="261697"/>
    <lineage>
        <taxon>Eukaryota</taxon>
        <taxon>Fungi</taxon>
        <taxon>Dikarya</taxon>
        <taxon>Ascomycota</taxon>
        <taxon>Pezizomycotina</taxon>
        <taxon>Sordariomycetes</taxon>
        <taxon>Sordariomycetidae</taxon>
        <taxon>Sordariales</taxon>
        <taxon>Naviculisporaceae</taxon>
        <taxon>Rhypophila</taxon>
    </lineage>
</organism>
<evidence type="ECO:0000259" key="5">
    <source>
        <dbReference type="Pfam" id="PF13847"/>
    </source>
</evidence>
<protein>
    <submittedName>
        <fullName evidence="6">S-adenosyl-L-methionine-dependent methyltransferase</fullName>
    </submittedName>
</protein>
<dbReference type="GO" id="GO:0008757">
    <property type="term" value="F:S-adenosylmethionine-dependent methyltransferase activity"/>
    <property type="evidence" value="ECO:0007669"/>
    <property type="project" value="InterPro"/>
</dbReference>
<dbReference type="EMBL" id="MU858114">
    <property type="protein sequence ID" value="KAK4213135.1"/>
    <property type="molecule type" value="Genomic_DNA"/>
</dbReference>
<reference evidence="6" key="1">
    <citation type="journal article" date="2023" name="Mol. Phylogenet. Evol.">
        <title>Genome-scale phylogeny and comparative genomics of the fungal order Sordariales.</title>
        <authorList>
            <person name="Hensen N."/>
            <person name="Bonometti L."/>
            <person name="Westerberg I."/>
            <person name="Brannstrom I.O."/>
            <person name="Guillou S."/>
            <person name="Cros-Aarteil S."/>
            <person name="Calhoun S."/>
            <person name="Haridas S."/>
            <person name="Kuo A."/>
            <person name="Mondo S."/>
            <person name="Pangilinan J."/>
            <person name="Riley R."/>
            <person name="LaButti K."/>
            <person name="Andreopoulos B."/>
            <person name="Lipzen A."/>
            <person name="Chen C."/>
            <person name="Yan M."/>
            <person name="Daum C."/>
            <person name="Ng V."/>
            <person name="Clum A."/>
            <person name="Steindorff A."/>
            <person name="Ohm R.A."/>
            <person name="Martin F."/>
            <person name="Silar P."/>
            <person name="Natvig D.O."/>
            <person name="Lalanne C."/>
            <person name="Gautier V."/>
            <person name="Ament-Velasquez S.L."/>
            <person name="Kruys A."/>
            <person name="Hutchinson M.I."/>
            <person name="Powell A.J."/>
            <person name="Barry K."/>
            <person name="Miller A.N."/>
            <person name="Grigoriev I.V."/>
            <person name="Debuchy R."/>
            <person name="Gladieux P."/>
            <person name="Hiltunen Thoren M."/>
            <person name="Johannesson H."/>
        </authorList>
    </citation>
    <scope>NUCLEOTIDE SEQUENCE</scope>
    <source>
        <strain evidence="6">PSN293</strain>
    </source>
</reference>
<evidence type="ECO:0000256" key="1">
    <source>
        <dbReference type="ARBA" id="ARBA00008361"/>
    </source>
</evidence>
<dbReference type="PANTHER" id="PTHR12176:SF80">
    <property type="entry name" value="EEF1A LYSINE METHYLTRANSFERASE 4"/>
    <property type="match status" value="1"/>
</dbReference>
<feature type="domain" description="Methyltransferase" evidence="5">
    <location>
        <begin position="68"/>
        <end position="182"/>
    </location>
</feature>
<feature type="region of interest" description="Disordered" evidence="4">
    <location>
        <begin position="220"/>
        <end position="260"/>
    </location>
</feature>
<keyword evidence="3" id="KW-0808">Transferase</keyword>
<dbReference type="AlphaFoldDB" id="A0AAN6Y757"/>
<evidence type="ECO:0000313" key="7">
    <source>
        <dbReference type="Proteomes" id="UP001301769"/>
    </source>
</evidence>
<comment type="caution">
    <text evidence="6">The sequence shown here is derived from an EMBL/GenBank/DDBJ whole genome shotgun (WGS) entry which is preliminary data.</text>
</comment>
<evidence type="ECO:0000256" key="4">
    <source>
        <dbReference type="SAM" id="MobiDB-lite"/>
    </source>
</evidence>
<gene>
    <name evidence="6" type="ORF">QBC37DRAFT_286529</name>
</gene>
<dbReference type="Gene3D" id="3.40.50.150">
    <property type="entry name" value="Vaccinia Virus protein VP39"/>
    <property type="match status" value="1"/>
</dbReference>
<dbReference type="InterPro" id="IPR029063">
    <property type="entry name" value="SAM-dependent_MTases_sf"/>
</dbReference>
<dbReference type="SUPFAM" id="SSF53335">
    <property type="entry name" value="S-adenosyl-L-methionine-dependent methyltransferases"/>
    <property type="match status" value="1"/>
</dbReference>
<proteinExistence type="inferred from homology"/>
<keyword evidence="2 6" id="KW-0489">Methyltransferase</keyword>
<accession>A0AAN6Y757</accession>
<dbReference type="Proteomes" id="UP001301769">
    <property type="component" value="Unassembled WGS sequence"/>
</dbReference>
<name>A0AAN6Y757_9PEZI</name>
<reference evidence="6" key="2">
    <citation type="submission" date="2023-05" db="EMBL/GenBank/DDBJ databases">
        <authorList>
            <consortium name="Lawrence Berkeley National Laboratory"/>
            <person name="Steindorff A."/>
            <person name="Hensen N."/>
            <person name="Bonometti L."/>
            <person name="Westerberg I."/>
            <person name="Brannstrom I.O."/>
            <person name="Guillou S."/>
            <person name="Cros-Aarteil S."/>
            <person name="Calhoun S."/>
            <person name="Haridas S."/>
            <person name="Kuo A."/>
            <person name="Mondo S."/>
            <person name="Pangilinan J."/>
            <person name="Riley R."/>
            <person name="Labutti K."/>
            <person name="Andreopoulos B."/>
            <person name="Lipzen A."/>
            <person name="Chen C."/>
            <person name="Yanf M."/>
            <person name="Daum C."/>
            <person name="Ng V."/>
            <person name="Clum A."/>
            <person name="Ohm R."/>
            <person name="Martin F."/>
            <person name="Silar P."/>
            <person name="Natvig D."/>
            <person name="Lalanne C."/>
            <person name="Gautier V."/>
            <person name="Ament-Velasquez S.L."/>
            <person name="Kruys A."/>
            <person name="Hutchinson M.I."/>
            <person name="Powell A.J."/>
            <person name="Barry K."/>
            <person name="Miller A.N."/>
            <person name="Grigoriev I.V."/>
            <person name="Debuchy R."/>
            <person name="Gladieux P."/>
            <person name="Thoren M.H."/>
            <person name="Johannesson H."/>
        </authorList>
    </citation>
    <scope>NUCLEOTIDE SEQUENCE</scope>
    <source>
        <strain evidence="6">PSN293</strain>
    </source>
</reference>
<dbReference type="InterPro" id="IPR025714">
    <property type="entry name" value="Methyltranfer_dom"/>
</dbReference>
<dbReference type="GO" id="GO:0032259">
    <property type="term" value="P:methylation"/>
    <property type="evidence" value="ECO:0007669"/>
    <property type="project" value="UniProtKB-KW"/>
</dbReference>
<dbReference type="Pfam" id="PF13847">
    <property type="entry name" value="Methyltransf_31"/>
    <property type="match status" value="1"/>
</dbReference>